<dbReference type="Proteomes" id="UP001234178">
    <property type="component" value="Unassembled WGS sequence"/>
</dbReference>
<dbReference type="EMBL" id="JAOYFB010000039">
    <property type="protein sequence ID" value="KAK4030876.1"/>
    <property type="molecule type" value="Genomic_DNA"/>
</dbReference>
<accession>A0ABR0B0H4</accession>
<proteinExistence type="predicted"/>
<comment type="caution">
    <text evidence="2">The sequence shown here is derived from an EMBL/GenBank/DDBJ whole genome shotgun (WGS) entry which is preliminary data.</text>
</comment>
<reference evidence="2 3" key="1">
    <citation type="journal article" date="2023" name="Nucleic Acids Res.">
        <title>The hologenome of Daphnia magna reveals possible DNA methylation and microbiome-mediated evolution of the host genome.</title>
        <authorList>
            <person name="Chaturvedi A."/>
            <person name="Li X."/>
            <person name="Dhandapani V."/>
            <person name="Marshall H."/>
            <person name="Kissane S."/>
            <person name="Cuenca-Cambronero M."/>
            <person name="Asole G."/>
            <person name="Calvet F."/>
            <person name="Ruiz-Romero M."/>
            <person name="Marangio P."/>
            <person name="Guigo R."/>
            <person name="Rago D."/>
            <person name="Mirbahai L."/>
            <person name="Eastwood N."/>
            <person name="Colbourne J.K."/>
            <person name="Zhou J."/>
            <person name="Mallon E."/>
            <person name="Orsini L."/>
        </authorList>
    </citation>
    <scope>NUCLEOTIDE SEQUENCE [LARGE SCALE GENOMIC DNA]</scope>
    <source>
        <strain evidence="2">LRV0_1</strain>
    </source>
</reference>
<evidence type="ECO:0000313" key="3">
    <source>
        <dbReference type="Proteomes" id="UP001234178"/>
    </source>
</evidence>
<sequence>MGKSPSPERASFFQQKVSAALVEGHLESYPTKPHDKKETRLLCTSTMYLVLSPNTYTVKQKAQISVDKLQHPSPIFRRRPRMIPSIQGTVTRLAHGTVLINLTGHIWKLKQNERTRKTKKNVKQNCDLKKAQLVWLVSDSACARNMCGSSPFFEVQPPGRWAVTPKRRLRARPAYSHLRAASTPASSSSPTRPNHHTTTQKPKTNPTEDGLVNDNEGSFSPPPQSRV</sequence>
<protein>
    <submittedName>
        <fullName evidence="2">Uncharacterized protein</fullName>
    </submittedName>
</protein>
<keyword evidence="3" id="KW-1185">Reference proteome</keyword>
<feature type="region of interest" description="Disordered" evidence="1">
    <location>
        <begin position="176"/>
        <end position="227"/>
    </location>
</feature>
<feature type="compositionally biased region" description="Low complexity" evidence="1">
    <location>
        <begin position="179"/>
        <end position="192"/>
    </location>
</feature>
<gene>
    <name evidence="2" type="ORF">OUZ56_024263</name>
</gene>
<evidence type="ECO:0000256" key="1">
    <source>
        <dbReference type="SAM" id="MobiDB-lite"/>
    </source>
</evidence>
<evidence type="ECO:0000313" key="2">
    <source>
        <dbReference type="EMBL" id="KAK4030876.1"/>
    </source>
</evidence>
<feature type="compositionally biased region" description="Polar residues" evidence="1">
    <location>
        <begin position="196"/>
        <end position="207"/>
    </location>
</feature>
<name>A0ABR0B0H4_9CRUS</name>
<organism evidence="2 3">
    <name type="scientific">Daphnia magna</name>
    <dbReference type="NCBI Taxonomy" id="35525"/>
    <lineage>
        <taxon>Eukaryota</taxon>
        <taxon>Metazoa</taxon>
        <taxon>Ecdysozoa</taxon>
        <taxon>Arthropoda</taxon>
        <taxon>Crustacea</taxon>
        <taxon>Branchiopoda</taxon>
        <taxon>Diplostraca</taxon>
        <taxon>Cladocera</taxon>
        <taxon>Anomopoda</taxon>
        <taxon>Daphniidae</taxon>
        <taxon>Daphnia</taxon>
    </lineage>
</organism>